<reference evidence="2" key="1">
    <citation type="submission" date="2020-05" db="EMBL/GenBank/DDBJ databases">
        <authorList>
            <person name="Chiriac C."/>
            <person name="Salcher M."/>
            <person name="Ghai R."/>
            <person name="Kavagutti S V."/>
        </authorList>
    </citation>
    <scope>NUCLEOTIDE SEQUENCE</scope>
</reference>
<dbReference type="AlphaFoldDB" id="A0A6J6E3T0"/>
<sequence length="106" mass="11977">MGSEKVADALPGIGIFQIKVKTSGTIGNDVLAELNEGVWFVIFPWKPFFLIFLVFILILIVQKQRLINSPLAVRDDSKIKSYQQQDQWAGDIIETLIANNKKEEKS</sequence>
<organism evidence="2">
    <name type="scientific">freshwater metagenome</name>
    <dbReference type="NCBI Taxonomy" id="449393"/>
    <lineage>
        <taxon>unclassified sequences</taxon>
        <taxon>metagenomes</taxon>
        <taxon>ecological metagenomes</taxon>
    </lineage>
</organism>
<protein>
    <submittedName>
        <fullName evidence="2">Unannotated protein</fullName>
    </submittedName>
</protein>
<dbReference type="EMBL" id="CAEZTU010000004">
    <property type="protein sequence ID" value="CAB4569845.1"/>
    <property type="molecule type" value="Genomic_DNA"/>
</dbReference>
<feature type="transmembrane region" description="Helical" evidence="1">
    <location>
        <begin position="38"/>
        <end position="61"/>
    </location>
</feature>
<gene>
    <name evidence="2" type="ORF">UFOPK1740_00142</name>
</gene>
<accession>A0A6J6E3T0</accession>
<keyword evidence="1" id="KW-0472">Membrane</keyword>
<evidence type="ECO:0000313" key="2">
    <source>
        <dbReference type="EMBL" id="CAB4569845.1"/>
    </source>
</evidence>
<proteinExistence type="predicted"/>
<evidence type="ECO:0000256" key="1">
    <source>
        <dbReference type="SAM" id="Phobius"/>
    </source>
</evidence>
<keyword evidence="1" id="KW-0812">Transmembrane</keyword>
<name>A0A6J6E3T0_9ZZZZ</name>
<keyword evidence="1" id="KW-1133">Transmembrane helix</keyword>